<feature type="transmembrane region" description="Helical" evidence="7">
    <location>
        <begin position="1074"/>
        <end position="1095"/>
    </location>
</feature>
<dbReference type="PROSITE" id="PS50893">
    <property type="entry name" value="ABC_TRANSPORTER_2"/>
    <property type="match status" value="2"/>
</dbReference>
<dbReference type="CDD" id="cd03263">
    <property type="entry name" value="ABC_subfamily_A"/>
    <property type="match status" value="2"/>
</dbReference>
<dbReference type="GeneID" id="111250233"/>
<dbReference type="Pfam" id="PF12698">
    <property type="entry name" value="ABC2_membrane_3"/>
    <property type="match status" value="1"/>
</dbReference>
<dbReference type="GO" id="GO:0005524">
    <property type="term" value="F:ATP binding"/>
    <property type="evidence" value="ECO:0007669"/>
    <property type="project" value="UniProtKB-KW"/>
</dbReference>
<feature type="transmembrane region" description="Helical" evidence="7">
    <location>
        <begin position="912"/>
        <end position="931"/>
    </location>
</feature>
<dbReference type="Pfam" id="PF00005">
    <property type="entry name" value="ABC_tran"/>
    <property type="match status" value="2"/>
</dbReference>
<feature type="transmembrane region" description="Helical" evidence="7">
    <location>
        <begin position="321"/>
        <end position="349"/>
    </location>
</feature>
<evidence type="ECO:0000256" key="2">
    <source>
        <dbReference type="ARBA" id="ARBA00022692"/>
    </source>
</evidence>
<organism evidence="9 10">
    <name type="scientific">Varroa destructor</name>
    <name type="common">Honeybee mite</name>
    <dbReference type="NCBI Taxonomy" id="109461"/>
    <lineage>
        <taxon>Eukaryota</taxon>
        <taxon>Metazoa</taxon>
        <taxon>Ecdysozoa</taxon>
        <taxon>Arthropoda</taxon>
        <taxon>Chelicerata</taxon>
        <taxon>Arachnida</taxon>
        <taxon>Acari</taxon>
        <taxon>Parasitiformes</taxon>
        <taxon>Mesostigmata</taxon>
        <taxon>Gamasina</taxon>
        <taxon>Dermanyssoidea</taxon>
        <taxon>Varroidae</taxon>
        <taxon>Varroa</taxon>
    </lineage>
</organism>
<accession>A0A7M7KBQ5</accession>
<evidence type="ECO:0000256" key="5">
    <source>
        <dbReference type="ARBA" id="ARBA00022989"/>
    </source>
</evidence>
<evidence type="ECO:0000313" key="10">
    <source>
        <dbReference type="Proteomes" id="UP000594260"/>
    </source>
</evidence>
<evidence type="ECO:0000256" key="6">
    <source>
        <dbReference type="ARBA" id="ARBA00023136"/>
    </source>
</evidence>
<keyword evidence="10" id="KW-1185">Reference proteome</keyword>
<evidence type="ECO:0000256" key="4">
    <source>
        <dbReference type="ARBA" id="ARBA00022840"/>
    </source>
</evidence>
<name>A0A7M7KBQ5_VARDE</name>
<dbReference type="GO" id="GO:0016887">
    <property type="term" value="F:ATP hydrolysis activity"/>
    <property type="evidence" value="ECO:0007669"/>
    <property type="project" value="InterPro"/>
</dbReference>
<dbReference type="GO" id="GO:0005319">
    <property type="term" value="F:lipid transporter activity"/>
    <property type="evidence" value="ECO:0007669"/>
    <property type="project" value="TreeGrafter"/>
</dbReference>
<dbReference type="InterPro" id="IPR056264">
    <property type="entry name" value="R2_ABCA1-4-like"/>
</dbReference>
<dbReference type="PANTHER" id="PTHR19229">
    <property type="entry name" value="ATP-BINDING CASSETTE TRANSPORTER SUBFAMILY A ABCA"/>
    <property type="match status" value="1"/>
</dbReference>
<evidence type="ECO:0000256" key="7">
    <source>
        <dbReference type="SAM" id="Phobius"/>
    </source>
</evidence>
<dbReference type="SUPFAM" id="SSF52540">
    <property type="entry name" value="P-loop containing nucleoside triphosphate hydrolases"/>
    <property type="match status" value="2"/>
</dbReference>
<dbReference type="InterPro" id="IPR026082">
    <property type="entry name" value="ABCA"/>
</dbReference>
<keyword evidence="5 7" id="KW-1133">Transmembrane helix</keyword>
<dbReference type="InterPro" id="IPR003593">
    <property type="entry name" value="AAA+_ATPase"/>
</dbReference>
<feature type="transmembrane region" description="Helical" evidence="7">
    <location>
        <begin position="467"/>
        <end position="485"/>
    </location>
</feature>
<comment type="subcellular location">
    <subcellularLocation>
        <location evidence="1">Membrane</location>
        <topology evidence="1">Multi-pass membrane protein</topology>
    </subcellularLocation>
</comment>
<feature type="transmembrane region" description="Helical" evidence="7">
    <location>
        <begin position="387"/>
        <end position="404"/>
    </location>
</feature>
<dbReference type="InterPro" id="IPR013525">
    <property type="entry name" value="ABC2_TM"/>
</dbReference>
<dbReference type="FunFam" id="3.40.50.300:FF:002470">
    <property type="entry name" value="ABC transporter, putative"/>
    <property type="match status" value="1"/>
</dbReference>
<dbReference type="EnsemblMetazoa" id="XM_022805137">
    <property type="protein sequence ID" value="XP_022660872"/>
    <property type="gene ID" value="LOC111250233"/>
</dbReference>
<dbReference type="Gene3D" id="3.40.50.300">
    <property type="entry name" value="P-loop containing nucleotide triphosphate hydrolases"/>
    <property type="match status" value="2"/>
</dbReference>
<feature type="transmembrane region" description="Helical" evidence="7">
    <location>
        <begin position="361"/>
        <end position="380"/>
    </location>
</feature>
<evidence type="ECO:0000313" key="9">
    <source>
        <dbReference type="EnsemblMetazoa" id="XP_022660872"/>
    </source>
</evidence>
<dbReference type="Pfam" id="PF23321">
    <property type="entry name" value="R1_ABCA1"/>
    <property type="match status" value="1"/>
</dbReference>
<keyword evidence="4" id="KW-0067">ATP-binding</keyword>
<keyword evidence="6 7" id="KW-0472">Membrane</keyword>
<feature type="domain" description="ABC transporter" evidence="8">
    <location>
        <begin position="547"/>
        <end position="784"/>
    </location>
</feature>
<dbReference type="RefSeq" id="XP_022660872.1">
    <property type="nucleotide sequence ID" value="XM_022805137.1"/>
</dbReference>
<feature type="transmembrane region" description="Helical" evidence="7">
    <location>
        <begin position="280"/>
        <end position="300"/>
    </location>
</feature>
<sequence>MNQNVVTLSDLESTVLGTTAELDPPNSGSDSISTTVILPSNATRQLYALYRKDFIISKWKRHYIVSTFELGLLTLLIVTVVRELGEAAWEGPKKYPVQPALTSIDFATPARKLLQSNISQIAYAPKTRYTDTVLLNAFKDAKPPPVFHGFDNGDNFRKYMESSNRTSFLLSVLFDYKTAIGLYPQNFNYSLRFNSAHYEFYIKKKFAKSSEKPRTQFITEEETLLLWPSMNALFRSHLAFHGLEVNESGVERTGLSPSPNIKYFPTARYSVSTSTRLENIGFVTSMGCSFFLLFFVLGVIREKRFRAKELLCMMGVSEFVYRTNLFLVGFTTKAILVLIAWVLTCFPIFGKALYSASNKFVVLAFLMLYAVAIILQSLLITVPFTSPAMGVIGTLVISFVSMVLSRELSDPELSTSRYKKLHLSLLPEVGLELGCDIIGSWERAGIGAQWTNIAERAEPENISLLDIITMMVISCALYAFLAFYLDSVLPWQQGIPKHPLFLCQRTYWCPPQTDEDEDDLSGSVIEDSAFRARVFEKEPSNLGRPAIEFRRIVHQYHCNDKPVLDNLSLKLYRDQITVIIGHNGSGKTTALSILAGLFPPKSGEVFINNYNVRTNTNRARRGVGLCPQQNVIFDELTVKENLEFFLMIKGANEMDAETEINKILFEVNLEAKQDVQASKLTTEMKRKLCMAHAMIGGSNCLYWFQILILDEPTTGLDPEGRRQIWTILEKARNGRTILMTTHHMDEADVLGDRVAFLSYGKLKCVGSPLFLKNLYETGYKLRCIKTNIDVDVQPTLHIVKGHLGRKQVQLTSDIGLEFCINLGTPDAIDLIQLFRDLEESRQRLGIGSLGVSITTMEDVFLKVDELQDSEKPSNECSLEPFPNCVSETGWTLYRSQFWALFLKRVHLIRRQWSMLIFLIVLPCLLTGYVALQIEAVLGEQAVSEALLLNYSFPSLADGRSLEGFIQNMAKSPTTNKVPLIYAMEQHGIKVNHLNVGIDIDNYLLEIVCSNQTSSSVYCYERKSSFSVVVDQMYALFSVSLIASIVLIVLETCIQRGCNAPKCLQRMRRSATGKMLTSHLTSIDHFLFLWKLAFIFTGETKVLSDADVLAEQRKVRDAVRAGKQANYALLAHDLTKDYGLCYSFRAVDHVSFAVKKNENFGLLGVNGAGKTTIFGMLTGDLTMSDGNAYISHSDLRSSRTEYQSYVGFCPQVDDLLGGMSGQEMLELFCALRGVRSEQRASLIALIVTLADLEPYADKLISTYSGGNKRKLAIALAMIGNLPVICLDKPTSGIDPAARRKIWAMLAKAQRELGTSIILSSHSMDECETLCGRMAIIVNGTFRCLGSSQHIRGKFAQGYTLTIKVRPSDDDATVVSDICALMDRLFSMKNQLTDVHQNTLTYYIKDPNLRWSELFEVVKELQEQFSLEDSVVSDTSLEQIFLAFAATQAPDESIST</sequence>
<dbReference type="FunFam" id="3.40.50.300:FF:000436">
    <property type="entry name" value="ATP binding cassette subfamily A member 9"/>
    <property type="match status" value="1"/>
</dbReference>
<protein>
    <recommendedName>
        <fullName evidence="8">ABC transporter domain-containing protein</fullName>
    </recommendedName>
</protein>
<dbReference type="GO" id="GO:0016020">
    <property type="term" value="C:membrane"/>
    <property type="evidence" value="ECO:0007669"/>
    <property type="project" value="UniProtKB-SubCell"/>
</dbReference>
<proteinExistence type="predicted"/>
<evidence type="ECO:0000256" key="1">
    <source>
        <dbReference type="ARBA" id="ARBA00004141"/>
    </source>
</evidence>
<dbReference type="GO" id="GO:0140359">
    <property type="term" value="F:ABC-type transporter activity"/>
    <property type="evidence" value="ECO:0007669"/>
    <property type="project" value="InterPro"/>
</dbReference>
<dbReference type="Proteomes" id="UP000594260">
    <property type="component" value="Unplaced"/>
</dbReference>
<keyword evidence="3" id="KW-0547">Nucleotide-binding</keyword>
<reference evidence="9" key="1">
    <citation type="submission" date="2021-01" db="UniProtKB">
        <authorList>
            <consortium name="EnsemblMetazoa"/>
        </authorList>
    </citation>
    <scope>IDENTIFICATION</scope>
</reference>
<evidence type="ECO:0000259" key="8">
    <source>
        <dbReference type="PROSITE" id="PS50893"/>
    </source>
</evidence>
<evidence type="ECO:0000256" key="3">
    <source>
        <dbReference type="ARBA" id="ARBA00022741"/>
    </source>
</evidence>
<keyword evidence="2 7" id="KW-0812">Transmembrane</keyword>
<dbReference type="PROSITE" id="PS00211">
    <property type="entry name" value="ABC_TRANSPORTER_1"/>
    <property type="match status" value="1"/>
</dbReference>
<feature type="transmembrane region" description="Helical" evidence="7">
    <location>
        <begin position="1032"/>
        <end position="1053"/>
    </location>
</feature>
<dbReference type="InterPro" id="IPR027417">
    <property type="entry name" value="P-loop_NTPase"/>
</dbReference>
<dbReference type="PANTHER" id="PTHR19229:SF250">
    <property type="entry name" value="ABC TRANSPORTER DOMAIN-CONTAINING PROTEIN-RELATED"/>
    <property type="match status" value="1"/>
</dbReference>
<feature type="domain" description="ABC transporter" evidence="8">
    <location>
        <begin position="1128"/>
        <end position="1362"/>
    </location>
</feature>
<dbReference type="InterPro" id="IPR003439">
    <property type="entry name" value="ABC_transporter-like_ATP-bd"/>
</dbReference>
<dbReference type="SMART" id="SM00382">
    <property type="entry name" value="AAA"/>
    <property type="match status" value="2"/>
</dbReference>
<dbReference type="InterPro" id="IPR017871">
    <property type="entry name" value="ABC_transporter-like_CS"/>
</dbReference>